<dbReference type="EMBL" id="CAKXYY010000030">
    <property type="protein sequence ID" value="CAH2355636.1"/>
    <property type="molecule type" value="Genomic_DNA"/>
</dbReference>
<dbReference type="Proteomes" id="UP000837801">
    <property type="component" value="Unassembled WGS sequence"/>
</dbReference>
<feature type="region of interest" description="Disordered" evidence="1">
    <location>
        <begin position="91"/>
        <end position="127"/>
    </location>
</feature>
<gene>
    <name evidence="2" type="ORF">CLIB1423_30S00364</name>
</gene>
<protein>
    <submittedName>
        <fullName evidence="2">Transcription factor Vhr1p</fullName>
    </submittedName>
</protein>
<dbReference type="AlphaFoldDB" id="A0A9P0QV37"/>
<reference evidence="2" key="1">
    <citation type="submission" date="2022-03" db="EMBL/GenBank/DDBJ databases">
        <authorList>
            <person name="Legras J.-L."/>
            <person name="Devillers H."/>
            <person name="Grondin C."/>
        </authorList>
    </citation>
    <scope>NUCLEOTIDE SEQUENCE</scope>
    <source>
        <strain evidence="2">CLIB 1423</strain>
    </source>
</reference>
<evidence type="ECO:0000313" key="2">
    <source>
        <dbReference type="EMBL" id="CAH2355636.1"/>
    </source>
</evidence>
<evidence type="ECO:0000313" key="3">
    <source>
        <dbReference type="Proteomes" id="UP000837801"/>
    </source>
</evidence>
<dbReference type="Pfam" id="PF04001">
    <property type="entry name" value="Vhr1"/>
    <property type="match status" value="1"/>
</dbReference>
<accession>A0A9P0QV37</accession>
<name>A0A9P0QV37_9ASCO</name>
<comment type="caution">
    <text evidence="2">The sequence shown here is derived from an EMBL/GenBank/DDBJ whole genome shotgun (WGS) entry which is preliminary data.</text>
</comment>
<feature type="compositionally biased region" description="Basic residues" evidence="1">
    <location>
        <begin position="91"/>
        <end position="100"/>
    </location>
</feature>
<feature type="compositionally biased region" description="Polar residues" evidence="1">
    <location>
        <begin position="197"/>
        <end position="206"/>
    </location>
</feature>
<feature type="region of interest" description="Disordered" evidence="1">
    <location>
        <begin position="470"/>
        <end position="490"/>
    </location>
</feature>
<dbReference type="InterPro" id="IPR007147">
    <property type="entry name" value="TF_Vhr"/>
</dbReference>
<feature type="compositionally biased region" description="Basic and acidic residues" evidence="1">
    <location>
        <begin position="470"/>
        <end position="479"/>
    </location>
</feature>
<dbReference type="OrthoDB" id="4089008at2759"/>
<organism evidence="2 3">
    <name type="scientific">[Candida] railenensis</name>
    <dbReference type="NCBI Taxonomy" id="45579"/>
    <lineage>
        <taxon>Eukaryota</taxon>
        <taxon>Fungi</taxon>
        <taxon>Dikarya</taxon>
        <taxon>Ascomycota</taxon>
        <taxon>Saccharomycotina</taxon>
        <taxon>Pichiomycetes</taxon>
        <taxon>Debaryomycetaceae</taxon>
        <taxon>Kurtzmaniella</taxon>
    </lineage>
</organism>
<feature type="region of interest" description="Disordered" evidence="1">
    <location>
        <begin position="185"/>
        <end position="206"/>
    </location>
</feature>
<evidence type="ECO:0000256" key="1">
    <source>
        <dbReference type="SAM" id="MobiDB-lite"/>
    </source>
</evidence>
<proteinExistence type="predicted"/>
<sequence>MSNDLNSKRLGITYQIRTKLNFLDERLWKRFSARRLELIDTLELSSKKASEQEDEIRNVAETLRKEFNYTEDYFNDFDRLVRAAIQSVRRNRKRSYRSKKGSAVTMPSAAGATEALHGSESPEFSSKRHKMFSAYHDISPSSGTSVSPTNELVVHTVNMSLGHGNVPDSGANSSVESTLGLGVGDHKSSVEPGHTTGGESDFSSVQRNKFISEISRLNSDSQEETINYPRSRNFTTFDRSRGVIDSMITPRISQTPSNAMATSTNAAKKNMHDDKVSASIPVLPPITNFHSHKDRLSHPPSPSSAFFNGSYQVIGKPSSSGVVDKSHSATLLLLSFIERSKTCSESTAYHNTENLQILGRAAMTCVISFLFEKSFYMLNATSIVYLRDKLLQDQYLARIFRELDPSTVSNIVALNDETAVVSLCTLLGGCVKDFGFDSILFALCEIVYHRVIKEYPLIAKNAIEFKREHKEDLTPRSDPQDSDEDMSQKDSKDIYDGLSQLNSLAAIATDIQSQEKKLQEDRNRYSDPLNKKVTLKFLTSVLEFTYPAGNSAYPRLVEMIENGKAAFKLPMDNDSLAFSLKNAQDGSPIGSDLDLEKIFKNSNLIELEMFVRRAKDIPISELTSTVLPTGGPPKVLLPPPFGARTSPLSSSRINGGVAPLNPIPMGGFKFLSNLEDSPLPPPVLPKFQPLL</sequence>
<keyword evidence="3" id="KW-1185">Reference proteome</keyword>